<dbReference type="InterPro" id="IPR016187">
    <property type="entry name" value="CTDL_fold"/>
</dbReference>
<proteinExistence type="predicted"/>
<dbReference type="NCBIfam" id="TIGR04131">
    <property type="entry name" value="Bac_Flav_CTERM"/>
    <property type="match status" value="1"/>
</dbReference>
<dbReference type="InterPro" id="IPR026341">
    <property type="entry name" value="T9SS_type_B"/>
</dbReference>
<name>A0ABW3Y2Y8_9FLAO</name>
<evidence type="ECO:0000313" key="2">
    <source>
        <dbReference type="EMBL" id="MFD1316217.1"/>
    </source>
</evidence>
<accession>A0ABW3Y2Y8</accession>
<dbReference type="Pfam" id="PF13585">
    <property type="entry name" value="CHU_C"/>
    <property type="match status" value="1"/>
</dbReference>
<keyword evidence="3" id="KW-1185">Reference proteome</keyword>
<dbReference type="InterPro" id="IPR044023">
    <property type="entry name" value="Ig_7"/>
</dbReference>
<dbReference type="EMBL" id="JBHTMY010000003">
    <property type="protein sequence ID" value="MFD1316217.1"/>
    <property type="molecule type" value="Genomic_DNA"/>
</dbReference>
<dbReference type="InterPro" id="IPR001304">
    <property type="entry name" value="C-type_lectin-like"/>
</dbReference>
<gene>
    <name evidence="2" type="ORF">ACFQ39_11370</name>
</gene>
<sequence length="826" mass="91322">MAQSDVATIKAEGNQAYCPTTEIPIVTDLTIFDPNNNPISNFYIQISKGYERGSDNLKLSNPSAHPNITTTSFDAQQGKIGLIPKSGNSMDYEELIAAVKDIVFWNSDPHISGERVFSLTPGSANYLPSTQHYYVYVAQSGITWKEAKVAAENSSYFGMKGYLATLTSREEALFAGEQATGVGWIGGSDEEVDGVWKWVTGPEAGTQFWQGLSNGSATAPYFYANWRADEPNDFGDGANSESYAHITHRGLGAPFGTWNDLPNQGGTDLYVAQGYVIEYGGFEDDPVLNLSDTTRIYIPKITEFKGDEKCGIGIVDLKASASSGEVYWFESIDSQTPIFIGDSYSPDLSESKTFYVLASEEQDCFLGKREEVLAVINPIPEINESVKLNNCDEDGNPDGFTNFNLDQAIGSIFIGIPSSGDPPAPPMVSFHYYLSRSDAENKVNEIAPSPFNNRTSNTVYCRVESNKGCFRISQIKLSVSAPSPIEPGFYYTLSACDTDNQNDGFYSFNLSEATQAILDQTPSGQDLRVAYFQNLEDAQVEKNELPQLNYVNTTAFEQTIFVRIESEDNTNCIGIGQYLKLIVNPLPEFKIDREFILCLNTSSILVETYENQGNYSYQWFNDAGTVIGSGLSIEISSPGNYSVVATSEERCQSSEKRFFVKASEQPILTPDHILVQDNSNNNTVTILTDNLGVGDYRFALDNGSFQLNNTFEYVEAGIHKVRVKDQNGCGESSLEISVIGFPKFFTPNNDGFNDLWQVDGIAFQPDSTIHIFDRYGKLLYTLKGEDKGWDGSYQGVEMPSSDYWYVGVLEDGRTVKGHFSLIRSEK</sequence>
<feature type="domain" description="C-type lectin" evidence="1">
    <location>
        <begin position="129"/>
        <end position="260"/>
    </location>
</feature>
<dbReference type="Gene3D" id="3.10.100.10">
    <property type="entry name" value="Mannose-Binding Protein A, subunit A"/>
    <property type="match status" value="1"/>
</dbReference>
<comment type="caution">
    <text evidence="2">The sequence shown here is derived from an EMBL/GenBank/DDBJ whole genome shotgun (WGS) entry which is preliminary data.</text>
</comment>
<evidence type="ECO:0000259" key="1">
    <source>
        <dbReference type="PROSITE" id="PS50041"/>
    </source>
</evidence>
<dbReference type="Proteomes" id="UP001597201">
    <property type="component" value="Unassembled WGS sequence"/>
</dbReference>
<dbReference type="InterPro" id="IPR016186">
    <property type="entry name" value="C-type_lectin-like/link_sf"/>
</dbReference>
<dbReference type="PROSITE" id="PS50041">
    <property type="entry name" value="C_TYPE_LECTIN_2"/>
    <property type="match status" value="1"/>
</dbReference>
<dbReference type="SUPFAM" id="SSF56436">
    <property type="entry name" value="C-type lectin-like"/>
    <property type="match status" value="1"/>
</dbReference>
<dbReference type="RefSeq" id="WP_377179027.1">
    <property type="nucleotide sequence ID" value="NZ_JBHTMY010000003.1"/>
</dbReference>
<dbReference type="InterPro" id="IPR034007">
    <property type="entry name" value="CTLD_bac"/>
</dbReference>
<dbReference type="Pfam" id="PF19081">
    <property type="entry name" value="Ig_7"/>
    <property type="match status" value="1"/>
</dbReference>
<evidence type="ECO:0000313" key="3">
    <source>
        <dbReference type="Proteomes" id="UP001597201"/>
    </source>
</evidence>
<protein>
    <submittedName>
        <fullName evidence="2">T9SS type B sorting domain-containing protein</fullName>
    </submittedName>
</protein>
<reference evidence="3" key="1">
    <citation type="journal article" date="2019" name="Int. J. Syst. Evol. Microbiol.">
        <title>The Global Catalogue of Microorganisms (GCM) 10K type strain sequencing project: providing services to taxonomists for standard genome sequencing and annotation.</title>
        <authorList>
            <consortium name="The Broad Institute Genomics Platform"/>
            <consortium name="The Broad Institute Genome Sequencing Center for Infectious Disease"/>
            <person name="Wu L."/>
            <person name="Ma J."/>
        </authorList>
    </citation>
    <scope>NUCLEOTIDE SEQUENCE [LARGE SCALE GENOMIC DNA]</scope>
    <source>
        <strain evidence="3">CCUG 61485</strain>
    </source>
</reference>
<organism evidence="2 3">
    <name type="scientific">Namhaeicola litoreus</name>
    <dbReference type="NCBI Taxonomy" id="1052145"/>
    <lineage>
        <taxon>Bacteria</taxon>
        <taxon>Pseudomonadati</taxon>
        <taxon>Bacteroidota</taxon>
        <taxon>Flavobacteriia</taxon>
        <taxon>Flavobacteriales</taxon>
        <taxon>Flavobacteriaceae</taxon>
        <taxon>Namhaeicola</taxon>
    </lineage>
</organism>
<dbReference type="CDD" id="cd03603">
    <property type="entry name" value="CLECT_VCBS"/>
    <property type="match status" value="1"/>
</dbReference>